<proteinExistence type="predicted"/>
<name>A0ABY3SH23_9BACL</name>
<dbReference type="EMBL" id="CP090978">
    <property type="protein sequence ID" value="UJF32247.1"/>
    <property type="molecule type" value="Genomic_DNA"/>
</dbReference>
<dbReference type="RefSeq" id="WP_235118591.1">
    <property type="nucleotide sequence ID" value="NZ_CP090978.1"/>
</dbReference>
<organism evidence="1 2">
    <name type="scientific">Paenibacillus hexagrammi</name>
    <dbReference type="NCBI Taxonomy" id="2908839"/>
    <lineage>
        <taxon>Bacteria</taxon>
        <taxon>Bacillati</taxon>
        <taxon>Bacillota</taxon>
        <taxon>Bacilli</taxon>
        <taxon>Bacillales</taxon>
        <taxon>Paenibacillaceae</taxon>
        <taxon>Paenibacillus</taxon>
    </lineage>
</organism>
<evidence type="ECO:0000313" key="2">
    <source>
        <dbReference type="Proteomes" id="UP001649230"/>
    </source>
</evidence>
<reference evidence="1 2" key="1">
    <citation type="journal article" date="2024" name="Int. J. Syst. Evol. Microbiol.">
        <title>Paenibacillus hexagrammi sp. nov., a novel bacterium isolated from the gut content of Hexagrammos agrammus.</title>
        <authorList>
            <person name="Jung H.K."/>
            <person name="Kim D.G."/>
            <person name="Zin H."/>
            <person name="Park J."/>
            <person name="Jung H."/>
            <person name="Kim Y.O."/>
            <person name="Kong H.J."/>
            <person name="Kim J.W."/>
            <person name="Kim Y.S."/>
        </authorList>
    </citation>
    <scope>NUCLEOTIDE SEQUENCE [LARGE SCALE GENOMIC DNA]</scope>
    <source>
        <strain evidence="1 2">YPD9-1</strain>
    </source>
</reference>
<accession>A0ABY3SH23</accession>
<gene>
    <name evidence="1" type="ORF">L0M14_21365</name>
</gene>
<keyword evidence="2" id="KW-1185">Reference proteome</keyword>
<sequence>MITLPTGGYGTSAPEADDQLKWFEAGSELEASAHWGDWFQIKSGTAEAVWINPSLSLYKRPLGTVASDEMLHFNEKTAVYTYPSPESVVHPKGYYAPQDVQSIAKWSGDGMLDWYLFHGSDGDLWVPEPRNDTDKSLVGSWRLIQSQQDETAGDSQVAPLEVTLLKYSQRHSFYQDEGIPFTLQVRNISDQTLTVSPNKFELQIFKLNGKPEEALNHLEKNELVWTRKLPPLSAAFPAGTSSQSIFIEWEQQNMDGIPAVPGEYALRMVPTSIRLEMGEAKESQVIEEEAVQKMLGDPVVFGVIEGNEGN</sequence>
<evidence type="ECO:0000313" key="1">
    <source>
        <dbReference type="EMBL" id="UJF32247.1"/>
    </source>
</evidence>
<dbReference type="Proteomes" id="UP001649230">
    <property type="component" value="Chromosome"/>
</dbReference>
<protein>
    <recommendedName>
        <fullName evidence="3">Intracellular proteinase inhibitor BsuPI domain-containing protein</fullName>
    </recommendedName>
</protein>
<evidence type="ECO:0008006" key="3">
    <source>
        <dbReference type="Google" id="ProtNLM"/>
    </source>
</evidence>